<reference evidence="2" key="1">
    <citation type="submission" date="2021-01" db="EMBL/GenBank/DDBJ databases">
        <authorList>
            <person name="Corre E."/>
            <person name="Pelletier E."/>
            <person name="Niang G."/>
            <person name="Scheremetjew M."/>
            <person name="Finn R."/>
            <person name="Kale V."/>
            <person name="Holt S."/>
            <person name="Cochrane G."/>
            <person name="Meng A."/>
            <person name="Brown T."/>
            <person name="Cohen L."/>
        </authorList>
    </citation>
    <scope>NUCLEOTIDE SEQUENCE</scope>
    <source>
        <strain evidence="2">CCMP1594</strain>
    </source>
</reference>
<dbReference type="PANTHER" id="PTHR46817">
    <property type="entry name" value="PHOSPHOINOSITIDE PHOSPHATASE SAC9-RELATED"/>
    <property type="match status" value="1"/>
</dbReference>
<organism evidence="2">
    <name type="scientific">Eutreptiella gymnastica</name>
    <dbReference type="NCBI Taxonomy" id="73025"/>
    <lineage>
        <taxon>Eukaryota</taxon>
        <taxon>Discoba</taxon>
        <taxon>Euglenozoa</taxon>
        <taxon>Euglenida</taxon>
        <taxon>Spirocuta</taxon>
        <taxon>Euglenophyceae</taxon>
        <taxon>Eutreptiales</taxon>
        <taxon>Eutreptiaceae</taxon>
        <taxon>Eutreptiella</taxon>
    </lineage>
</organism>
<dbReference type="AlphaFoldDB" id="A0A7S4FIV9"/>
<gene>
    <name evidence="2" type="ORF">EGYM00163_LOCUS7970</name>
</gene>
<dbReference type="PROSITE" id="PS50275">
    <property type="entry name" value="SAC"/>
    <property type="match status" value="1"/>
</dbReference>
<dbReference type="EMBL" id="HBJA01024649">
    <property type="protein sequence ID" value="CAE0796850.1"/>
    <property type="molecule type" value="Transcribed_RNA"/>
</dbReference>
<dbReference type="Pfam" id="PF02383">
    <property type="entry name" value="Syja_N"/>
    <property type="match status" value="1"/>
</dbReference>
<sequence length="711" mass="79970">MGCTASMEPTTLMPRVTIQTRPKTEFVISHSAAPAPPQRYGETQHVLGWIHSRVYLLSAMGFERQAIVSRIDPFTGHFQYVRHAPSIQAALQEMPDFIKTREFPMILGLRVHGSHSYLLVANSLKQTCTLPPGHRVYTVSETEWVPVQTEGTLSKLEKEDLDAMLKYSLDDLHICCETYDLTLPWPNNADPYQQSDSIEFAFNHSLRQPFLRDRDLRQLCPALVQGMAQQRPLNGDGSANMIYLVRKSILNPGPRFLARGLNHNFGPANEYECELLLWRIEGTPELATHHWSSLVWRRGSVPLKWQSVTSGLTESLVVEEDSADTAEWYYYSLMQRYAYFLRHPESFTKMEGNQWVSKAAFEPGTSGSILQSVRLDQELNPHNKVYVESSPELESDVNMWDSKSCDVPLPNAAIPEDLGNSGSFRTVHRQPEPPSLPLTCISLLRVDPSSSEHALNSAFINSVPVVLQRLCRCVEHARSSSTHGDGSKIFGSLDLDVKQVDWHSEAKLHGPLKAASLVLDVYQDKQDHGFSHGTFKVDGQVNFIEAVIHQQQKGILRPNCKDSLDRTNLACFWMSLKFLPAMSREVNVDPYVYSPAFDPSQDRRATSAEELLRQLDRSVVAKLAEIFLICGDVCAMLYTRSAAMHSEMIRSLLQQSLRGLPAVPAVPIPVPEKRSNVRIGLQRLVENHLNDAERQRALTVILDMKPGVVAA</sequence>
<evidence type="ECO:0000259" key="1">
    <source>
        <dbReference type="PROSITE" id="PS50275"/>
    </source>
</evidence>
<name>A0A7S4FIV9_9EUGL</name>
<dbReference type="GO" id="GO:0016791">
    <property type="term" value="F:phosphatase activity"/>
    <property type="evidence" value="ECO:0007669"/>
    <property type="project" value="InterPro"/>
</dbReference>
<proteinExistence type="predicted"/>
<accession>A0A7S4FIV9</accession>
<evidence type="ECO:0000313" key="2">
    <source>
        <dbReference type="EMBL" id="CAE0796850.1"/>
    </source>
</evidence>
<dbReference type="PANTHER" id="PTHR46817:SF1">
    <property type="entry name" value="SAC DOMAIN-CONTAINING PROTEIN"/>
    <property type="match status" value="1"/>
</dbReference>
<protein>
    <recommendedName>
        <fullName evidence="1">SAC domain-containing protein</fullName>
    </recommendedName>
</protein>
<feature type="domain" description="SAC" evidence="1">
    <location>
        <begin position="200"/>
        <end position="588"/>
    </location>
</feature>
<dbReference type="InterPro" id="IPR002013">
    <property type="entry name" value="SAC_dom"/>
</dbReference>